<evidence type="ECO:0000313" key="4">
    <source>
        <dbReference type="EMBL" id="EON65858.1"/>
    </source>
</evidence>
<dbReference type="PANTHER" id="PTHR43283">
    <property type="entry name" value="BETA-LACTAMASE-RELATED"/>
    <property type="match status" value="1"/>
</dbReference>
<dbReference type="Proteomes" id="UP000016924">
    <property type="component" value="Unassembled WGS sequence"/>
</dbReference>
<evidence type="ECO:0000256" key="1">
    <source>
        <dbReference type="ARBA" id="ARBA00009009"/>
    </source>
</evidence>
<evidence type="ECO:0000256" key="2">
    <source>
        <dbReference type="ARBA" id="ARBA00022801"/>
    </source>
</evidence>
<keyword evidence="2" id="KW-0378">Hydrolase</keyword>
<sequence>MAAQFEDTVNKAADDGVVAGGAAIAVDKSGKLLFQKAFGKIGIGDDDKLFTVDSVMWIASCTKLMTSIAALQCVERGLLELDGPISAILPEWSEPQIIIGFDADNKVPKLRPATKFITLRHLLSHSSGMAYPLLNPLLSQYCGQSLGTENKSIKDQYLTPLIYEPGEGWEYGPGIDWAGKMVERVNSGVKLGDILQKNVWDPLGMESTTFHPLQRPEIMKRMVGRTRRTETGSLTKDETEMFLVSELEDDFGGDGTYSSARDFTKILTSLLMNDGVLLGPKMREELFKGQLAHPEAFKARAEDPVMGGFLAPGLPRDQDRRWDYGCGGAVLVSAVEGQAGKELLYWSGLPNSFWFIDRERGTCGFYGSWLLPPGDAPTGKLFTAFQRAAFAAVAKL</sequence>
<dbReference type="InterPro" id="IPR001466">
    <property type="entry name" value="Beta-lactam-related"/>
</dbReference>
<dbReference type="SUPFAM" id="SSF56601">
    <property type="entry name" value="beta-lactamase/transpeptidase-like"/>
    <property type="match status" value="1"/>
</dbReference>
<dbReference type="AlphaFoldDB" id="R7YVI3"/>
<dbReference type="Gene3D" id="3.40.710.10">
    <property type="entry name" value="DD-peptidase/beta-lactamase superfamily"/>
    <property type="match status" value="1"/>
</dbReference>
<reference evidence="5" key="1">
    <citation type="submission" date="2012-06" db="EMBL/GenBank/DDBJ databases">
        <title>The genome sequence of Coniosporium apollinis CBS 100218.</title>
        <authorList>
            <consortium name="The Broad Institute Genome Sequencing Platform"/>
            <person name="Cuomo C."/>
            <person name="Gorbushina A."/>
            <person name="Noack S."/>
            <person name="Walker B."/>
            <person name="Young S.K."/>
            <person name="Zeng Q."/>
            <person name="Gargeya S."/>
            <person name="Fitzgerald M."/>
            <person name="Haas B."/>
            <person name="Abouelleil A."/>
            <person name="Alvarado L."/>
            <person name="Arachchi H.M."/>
            <person name="Berlin A.M."/>
            <person name="Chapman S.B."/>
            <person name="Goldberg J."/>
            <person name="Griggs A."/>
            <person name="Gujja S."/>
            <person name="Hansen M."/>
            <person name="Howarth C."/>
            <person name="Imamovic A."/>
            <person name="Larimer J."/>
            <person name="McCowan C."/>
            <person name="Montmayeur A."/>
            <person name="Murphy C."/>
            <person name="Neiman D."/>
            <person name="Pearson M."/>
            <person name="Priest M."/>
            <person name="Roberts A."/>
            <person name="Saif S."/>
            <person name="Shea T."/>
            <person name="Sisk P."/>
            <person name="Sykes S."/>
            <person name="Wortman J."/>
            <person name="Nusbaum C."/>
            <person name="Birren B."/>
        </authorList>
    </citation>
    <scope>NUCLEOTIDE SEQUENCE [LARGE SCALE GENOMIC DNA]</scope>
    <source>
        <strain evidence="5">CBS 100218</strain>
    </source>
</reference>
<proteinExistence type="inferred from homology"/>
<dbReference type="GO" id="GO:0016787">
    <property type="term" value="F:hydrolase activity"/>
    <property type="evidence" value="ECO:0007669"/>
    <property type="project" value="UniProtKB-KW"/>
</dbReference>
<dbReference type="RefSeq" id="XP_007781175.1">
    <property type="nucleotide sequence ID" value="XM_007782985.1"/>
</dbReference>
<keyword evidence="5" id="KW-1185">Reference proteome</keyword>
<organism evidence="4 5">
    <name type="scientific">Coniosporium apollinis (strain CBS 100218)</name>
    <name type="common">Rock-inhabiting black yeast</name>
    <dbReference type="NCBI Taxonomy" id="1168221"/>
    <lineage>
        <taxon>Eukaryota</taxon>
        <taxon>Fungi</taxon>
        <taxon>Dikarya</taxon>
        <taxon>Ascomycota</taxon>
        <taxon>Pezizomycotina</taxon>
        <taxon>Dothideomycetes</taxon>
        <taxon>Dothideomycetes incertae sedis</taxon>
        <taxon>Coniosporium</taxon>
    </lineage>
</organism>
<evidence type="ECO:0000313" key="5">
    <source>
        <dbReference type="Proteomes" id="UP000016924"/>
    </source>
</evidence>
<dbReference type="InterPro" id="IPR050789">
    <property type="entry name" value="Diverse_Enzym_Activities"/>
</dbReference>
<dbReference type="OrthoDB" id="428260at2759"/>
<evidence type="ECO:0000259" key="3">
    <source>
        <dbReference type="Pfam" id="PF00144"/>
    </source>
</evidence>
<dbReference type="PANTHER" id="PTHR43283:SF17">
    <property type="entry name" value="(LOVD), PUTATIVE (AFU_ORTHOLOGUE AFUA_5G00920)-RELATED"/>
    <property type="match status" value="1"/>
</dbReference>
<feature type="domain" description="Beta-lactamase-related" evidence="3">
    <location>
        <begin position="17"/>
        <end position="366"/>
    </location>
</feature>
<name>R7YVI3_CONA1</name>
<dbReference type="GeneID" id="19902411"/>
<dbReference type="Pfam" id="PF00144">
    <property type="entry name" value="Beta-lactamase"/>
    <property type="match status" value="1"/>
</dbReference>
<dbReference type="InterPro" id="IPR012338">
    <property type="entry name" value="Beta-lactam/transpept-like"/>
</dbReference>
<dbReference type="OMA" id="ASRNAIW"/>
<dbReference type="eggNOG" id="ENOG502S4UR">
    <property type="taxonomic scope" value="Eukaryota"/>
</dbReference>
<dbReference type="STRING" id="1168221.R7YVI3"/>
<gene>
    <name evidence="4" type="ORF">W97_05100</name>
</gene>
<comment type="similarity">
    <text evidence="1">Belongs to the class-A beta-lactamase family.</text>
</comment>
<protein>
    <submittedName>
        <fullName evidence="4">Beta-lactamase</fullName>
    </submittedName>
</protein>
<dbReference type="HOGENOM" id="CLU_020027_11_1_1"/>
<accession>R7YVI3</accession>
<dbReference type="EMBL" id="JH767576">
    <property type="protein sequence ID" value="EON65858.1"/>
    <property type="molecule type" value="Genomic_DNA"/>
</dbReference>